<evidence type="ECO:0000313" key="2">
    <source>
        <dbReference type="EMBL" id="PGH14320.1"/>
    </source>
</evidence>
<sequence>MEPLYASSCRGQPDPAYCMPLVKCAIFGPTQILGLTIICALLNHFVFNSAHLGSIYGHKYTVLTHEEQRRLSVLHVGIVMKVLAFILLAVPAYRIGFESATWLDPGWLPGLELFDMASRNNGQSTLYIIWAPWHGVTESS</sequence>
<name>A0A2B7XZ70_9EURO</name>
<keyword evidence="1" id="KW-1133">Transmembrane helix</keyword>
<reference evidence="2 3" key="1">
    <citation type="submission" date="2017-10" db="EMBL/GenBank/DDBJ databases">
        <title>Comparative genomics in systemic dimorphic fungi from Ajellomycetaceae.</title>
        <authorList>
            <person name="Munoz J.F."/>
            <person name="Mcewen J.G."/>
            <person name="Clay O.K."/>
            <person name="Cuomo C.A."/>
        </authorList>
    </citation>
    <scope>NUCLEOTIDE SEQUENCE [LARGE SCALE GENOMIC DNA]</scope>
    <source>
        <strain evidence="2 3">UAMH5409</strain>
    </source>
</reference>
<accession>A0A2B7XZ70</accession>
<protein>
    <submittedName>
        <fullName evidence="2">Uncharacterized protein</fullName>
    </submittedName>
</protein>
<keyword evidence="3" id="KW-1185">Reference proteome</keyword>
<gene>
    <name evidence="2" type="ORF">AJ79_03142</name>
</gene>
<organism evidence="2 3">
    <name type="scientific">Helicocarpus griseus UAMH5409</name>
    <dbReference type="NCBI Taxonomy" id="1447875"/>
    <lineage>
        <taxon>Eukaryota</taxon>
        <taxon>Fungi</taxon>
        <taxon>Dikarya</taxon>
        <taxon>Ascomycota</taxon>
        <taxon>Pezizomycotina</taxon>
        <taxon>Eurotiomycetes</taxon>
        <taxon>Eurotiomycetidae</taxon>
        <taxon>Onygenales</taxon>
        <taxon>Ajellomycetaceae</taxon>
        <taxon>Helicocarpus</taxon>
    </lineage>
</organism>
<proteinExistence type="predicted"/>
<evidence type="ECO:0000313" key="3">
    <source>
        <dbReference type="Proteomes" id="UP000223968"/>
    </source>
</evidence>
<dbReference type="EMBL" id="PDNB01000036">
    <property type="protein sequence ID" value="PGH14320.1"/>
    <property type="molecule type" value="Genomic_DNA"/>
</dbReference>
<feature type="transmembrane region" description="Helical" evidence="1">
    <location>
        <begin position="71"/>
        <end position="93"/>
    </location>
</feature>
<dbReference type="Proteomes" id="UP000223968">
    <property type="component" value="Unassembled WGS sequence"/>
</dbReference>
<keyword evidence="1" id="KW-0472">Membrane</keyword>
<dbReference type="OrthoDB" id="4502430at2759"/>
<feature type="transmembrane region" description="Helical" evidence="1">
    <location>
        <begin position="32"/>
        <end position="50"/>
    </location>
</feature>
<evidence type="ECO:0000256" key="1">
    <source>
        <dbReference type="SAM" id="Phobius"/>
    </source>
</evidence>
<comment type="caution">
    <text evidence="2">The sequence shown here is derived from an EMBL/GenBank/DDBJ whole genome shotgun (WGS) entry which is preliminary data.</text>
</comment>
<dbReference type="AlphaFoldDB" id="A0A2B7XZ70"/>
<keyword evidence="1" id="KW-0812">Transmembrane</keyword>